<dbReference type="PANTHER" id="PTHR23225:SF2">
    <property type="entry name" value="AT09679P-RELATED"/>
    <property type="match status" value="1"/>
</dbReference>
<reference evidence="2" key="1">
    <citation type="submission" date="2022-06" db="EMBL/GenBank/DDBJ databases">
        <title>Complete genome sequences of two strains of the flax pathogen Septoria linicola.</title>
        <authorList>
            <person name="Lapalu N."/>
            <person name="Simon A."/>
            <person name="Demenou B."/>
            <person name="Paumier D."/>
            <person name="Guillot M.-P."/>
            <person name="Gout L."/>
            <person name="Valade R."/>
        </authorList>
    </citation>
    <scope>NUCLEOTIDE SEQUENCE</scope>
    <source>
        <strain evidence="2">SE15195</strain>
    </source>
</reference>
<keyword evidence="3" id="KW-1185">Reference proteome</keyword>
<dbReference type="PANTHER" id="PTHR23225">
    <property type="entry name" value="ZINC FINGER PROTEIN"/>
    <property type="match status" value="1"/>
</dbReference>
<name>A0A9Q9AKJ1_9PEZI</name>
<dbReference type="Proteomes" id="UP001056384">
    <property type="component" value="Chromosome 3"/>
</dbReference>
<evidence type="ECO:0000313" key="3">
    <source>
        <dbReference type="Proteomes" id="UP001056384"/>
    </source>
</evidence>
<evidence type="ECO:0000313" key="2">
    <source>
        <dbReference type="EMBL" id="USW51097.1"/>
    </source>
</evidence>
<feature type="compositionally biased region" description="Pro residues" evidence="1">
    <location>
        <begin position="152"/>
        <end position="162"/>
    </location>
</feature>
<dbReference type="AlphaFoldDB" id="A0A9Q9AKJ1"/>
<proteinExistence type="predicted"/>
<protein>
    <submittedName>
        <fullName evidence="2">Transcription factor Grauzone</fullName>
    </submittedName>
</protein>
<feature type="region of interest" description="Disordered" evidence="1">
    <location>
        <begin position="139"/>
        <end position="208"/>
    </location>
</feature>
<feature type="compositionally biased region" description="Basic residues" evidence="1">
    <location>
        <begin position="182"/>
        <end position="191"/>
    </location>
</feature>
<feature type="compositionally biased region" description="Basic and acidic residues" evidence="1">
    <location>
        <begin position="192"/>
        <end position="204"/>
    </location>
</feature>
<evidence type="ECO:0000256" key="1">
    <source>
        <dbReference type="SAM" id="MobiDB-lite"/>
    </source>
</evidence>
<dbReference type="EMBL" id="CP099420">
    <property type="protein sequence ID" value="USW51097.1"/>
    <property type="molecule type" value="Genomic_DNA"/>
</dbReference>
<gene>
    <name evidence="2" type="ORF">Slin15195_G044160</name>
</gene>
<dbReference type="GO" id="GO:0003700">
    <property type="term" value="F:DNA-binding transcription factor activity"/>
    <property type="evidence" value="ECO:0007669"/>
    <property type="project" value="InterPro"/>
</dbReference>
<organism evidence="2 3">
    <name type="scientific">Septoria linicola</name>
    <dbReference type="NCBI Taxonomy" id="215465"/>
    <lineage>
        <taxon>Eukaryota</taxon>
        <taxon>Fungi</taxon>
        <taxon>Dikarya</taxon>
        <taxon>Ascomycota</taxon>
        <taxon>Pezizomycotina</taxon>
        <taxon>Dothideomycetes</taxon>
        <taxon>Dothideomycetidae</taxon>
        <taxon>Mycosphaerellales</taxon>
        <taxon>Mycosphaerellaceae</taxon>
        <taxon>Septoria</taxon>
    </lineage>
</organism>
<dbReference type="OrthoDB" id="5388486at2759"/>
<dbReference type="Gene3D" id="3.30.160.60">
    <property type="entry name" value="Classic Zinc Finger"/>
    <property type="match status" value="1"/>
</dbReference>
<sequence length="392" mass="44906">MYTWYAYATVCIVYLHDVAGEASGISACGSDPTTSIWFDRGLTMLELIAPREVIFANSVWDLMGHKDEQRMISLVTTKTKIPVHILLNTAPPEEPIRQTIPMRPEVAPLALPERQTNGHRENGAVHSPDEPPRKIARTMEEESIETPQPRSVRPPPPPPPPTLSMSTRSAVRPRTDVDRQPNSKRRGSWCKRLKEGGSGDEKHQTSASKGFPCPFIIYGCPSTFGIKNEWKRHVHTQHMRLAYWRCEQCSEINDSRRPNDFNRRDLFVQHVRRMHPFTPGASPGKKSKIVTKGNDAEEQYLADEATRCYRQLRRAPESSRCLLCDQHFRGPNSWEQRMEHVGRHFEDIKKSARSPAPLDPREWHHDRDLEQYLLEEGIIDEQGKRLVLSDGS</sequence>
<accession>A0A9Q9AKJ1</accession>
<dbReference type="InterPro" id="IPR039970">
    <property type="entry name" value="TF_Grauzone"/>
</dbReference>